<dbReference type="PROSITE" id="PS50878">
    <property type="entry name" value="RT_POL"/>
    <property type="match status" value="1"/>
</dbReference>
<keyword evidence="3" id="KW-1185">Reference proteome</keyword>
<dbReference type="Pfam" id="PF26215">
    <property type="entry name" value="HTH_animal"/>
    <property type="match status" value="1"/>
</dbReference>
<accession>A0A8C5MBB2</accession>
<dbReference type="PANTHER" id="PTHR21301">
    <property type="entry name" value="REVERSE TRANSCRIPTASE"/>
    <property type="match status" value="1"/>
</dbReference>
<dbReference type="GeneTree" id="ENSGT00940000154669"/>
<organism evidence="2 3">
    <name type="scientific">Leptobrachium leishanense</name>
    <name type="common">Leishan spiny toad</name>
    <dbReference type="NCBI Taxonomy" id="445787"/>
    <lineage>
        <taxon>Eukaryota</taxon>
        <taxon>Metazoa</taxon>
        <taxon>Chordata</taxon>
        <taxon>Craniata</taxon>
        <taxon>Vertebrata</taxon>
        <taxon>Euteleostomi</taxon>
        <taxon>Amphibia</taxon>
        <taxon>Batrachia</taxon>
        <taxon>Anura</taxon>
        <taxon>Pelobatoidea</taxon>
        <taxon>Megophryidae</taxon>
        <taxon>Leptobrachium</taxon>
    </lineage>
</organism>
<dbReference type="OrthoDB" id="9909555at2759"/>
<name>A0A8C5MBB2_9ANUR</name>
<dbReference type="InterPro" id="IPR000477">
    <property type="entry name" value="RT_dom"/>
</dbReference>
<sequence length="456" mass="52268">MVLNSSSITFMNIVKQAVDALPWKRFPKKNNLSTRERRALQELSKNKKITIKPADKGGLVVVQNTEEYHAEVTRQLFDRTNYKVLKSNPTAQIIILIRNVVQAAIDEGTISDRTGQYLCTKFPTIPVFYTLPKVHKGVFPPPGRPIVAGTDSVFQPLAIFVDQFLQPLVPKTKSFLKDTKDFLLKLRDLAPPIGSILVTLDVNSLYTSIPHNEGLRAVRQHLSESAISGKMLDFVSSLLEIVLKKNYFRYGTIFYEQCKGTAMGANMAPAYANLYMSSFEDSYIWFNNPFLDKVFTWFRYIDDCFLIWTGNSCELQQFFEFLNSRNLNITFTMESNHESVHFLDVLVYKEGNKLATDLYVKSTDVNSFLDFSSYHPVGQKKSIPYSQMLRVKRIVSDHTRLDTRLHTLSTKFRDKGYTRRVLQQAQLKTLGVTREALLLDAPKKKMDRLPFVSTYS</sequence>
<dbReference type="AlphaFoldDB" id="A0A8C5MBB2"/>
<evidence type="ECO:0000313" key="3">
    <source>
        <dbReference type="Proteomes" id="UP000694569"/>
    </source>
</evidence>
<dbReference type="Proteomes" id="UP000694569">
    <property type="component" value="Unplaced"/>
</dbReference>
<evidence type="ECO:0000259" key="1">
    <source>
        <dbReference type="PROSITE" id="PS50878"/>
    </source>
</evidence>
<dbReference type="Pfam" id="PF00078">
    <property type="entry name" value="RVT_1"/>
    <property type="match status" value="1"/>
</dbReference>
<proteinExistence type="predicted"/>
<reference evidence="2" key="2">
    <citation type="submission" date="2025-09" db="UniProtKB">
        <authorList>
            <consortium name="Ensembl"/>
        </authorList>
    </citation>
    <scope>IDENTIFICATION</scope>
</reference>
<feature type="domain" description="Reverse transcriptase" evidence="1">
    <location>
        <begin position="111"/>
        <end position="373"/>
    </location>
</feature>
<reference evidence="2" key="1">
    <citation type="submission" date="2025-08" db="UniProtKB">
        <authorList>
            <consortium name="Ensembl"/>
        </authorList>
    </citation>
    <scope>IDENTIFICATION</scope>
</reference>
<protein>
    <recommendedName>
        <fullName evidence="1">Reverse transcriptase domain-containing protein</fullName>
    </recommendedName>
</protein>
<dbReference type="InterPro" id="IPR058912">
    <property type="entry name" value="HTH_animal"/>
</dbReference>
<evidence type="ECO:0000313" key="2">
    <source>
        <dbReference type="Ensembl" id="ENSLLEP00000010646.1"/>
    </source>
</evidence>
<dbReference type="Ensembl" id="ENSLLET00000011060.1">
    <property type="protein sequence ID" value="ENSLLEP00000010646.1"/>
    <property type="gene ID" value="ENSLLEG00000006793.1"/>
</dbReference>
<dbReference type="PANTHER" id="PTHR21301:SF12">
    <property type="match status" value="1"/>
</dbReference>